<reference evidence="5" key="2">
    <citation type="submission" date="2021-04" db="EMBL/GenBank/DDBJ databases">
        <authorList>
            <person name="Dong X."/>
        </authorList>
    </citation>
    <scope>NUCLEOTIDE SEQUENCE</scope>
    <source>
        <strain evidence="5">ZWT</strain>
    </source>
</reference>
<evidence type="ECO:0000256" key="3">
    <source>
        <dbReference type="ARBA" id="ARBA00022840"/>
    </source>
</evidence>
<dbReference type="GO" id="GO:0005524">
    <property type="term" value="F:ATP binding"/>
    <property type="evidence" value="ECO:0007669"/>
    <property type="project" value="UniProtKB-KW"/>
</dbReference>
<protein>
    <submittedName>
        <fullName evidence="5">ABC transporter ATP-binding protein</fullName>
    </submittedName>
</protein>
<dbReference type="CDD" id="cd03219">
    <property type="entry name" value="ABC_Mj1267_LivG_branched"/>
    <property type="match status" value="1"/>
</dbReference>
<dbReference type="AlphaFoldDB" id="A0A9J6P960"/>
<dbReference type="FunFam" id="3.40.50.300:FF:000421">
    <property type="entry name" value="Branched-chain amino acid ABC transporter ATP-binding protein"/>
    <property type="match status" value="1"/>
</dbReference>
<evidence type="ECO:0000256" key="2">
    <source>
        <dbReference type="ARBA" id="ARBA00022741"/>
    </source>
</evidence>
<dbReference type="GO" id="GO:0015188">
    <property type="term" value="F:L-isoleucine transmembrane transporter activity"/>
    <property type="evidence" value="ECO:0007669"/>
    <property type="project" value="TreeGrafter"/>
</dbReference>
<dbReference type="Pfam" id="PF00005">
    <property type="entry name" value="ABC_tran"/>
    <property type="match status" value="1"/>
</dbReference>
<name>A0A9J6P960_9CLOT</name>
<keyword evidence="6" id="KW-1185">Reference proteome</keyword>
<gene>
    <name evidence="5" type="ORF">KDK92_22035</name>
</gene>
<evidence type="ECO:0000313" key="5">
    <source>
        <dbReference type="EMBL" id="MCM1992401.1"/>
    </source>
</evidence>
<dbReference type="Gene3D" id="3.40.50.300">
    <property type="entry name" value="P-loop containing nucleotide triphosphate hydrolases"/>
    <property type="match status" value="1"/>
</dbReference>
<dbReference type="GO" id="GO:0015192">
    <property type="term" value="F:L-phenylalanine transmembrane transporter activity"/>
    <property type="evidence" value="ECO:0007669"/>
    <property type="project" value="TreeGrafter"/>
</dbReference>
<sequence length="255" mass="28819">MKEPILECKNLSISFGGLKAVDSVSLKVNKGEVYGLIGPNGAGKTTLFNMITKFYECDSGEIIFDGENLSKEKNYNIIKKGLVRTFQNVELFKGMTLLENILVGQHTETKYSMLHGIIRSKKYRETEKAILDRAMEILEFLNIEQYAQFYPSQLPYGIQKSAELARALVLNPKMVILDEPAAGMNNLETEQLGKQINRLREELDITVFMIEHDMKLVMNICDRITVLNFGKKIAEGSPDEIKNNKNVIEAYLGGE</sequence>
<dbReference type="GO" id="GO:0016887">
    <property type="term" value="F:ATP hydrolysis activity"/>
    <property type="evidence" value="ECO:0007669"/>
    <property type="project" value="InterPro"/>
</dbReference>
<dbReference type="InterPro" id="IPR003439">
    <property type="entry name" value="ABC_transporter-like_ATP-bd"/>
</dbReference>
<keyword evidence="2" id="KW-0547">Nucleotide-binding</keyword>
<reference evidence="5" key="1">
    <citation type="journal article" date="2021" name="mSystems">
        <title>Bacteria and Archaea Synergistically Convert Glycine Betaine to Biogenic Methane in the Formosa Cold Seep of the South China Sea.</title>
        <authorList>
            <person name="Li L."/>
            <person name="Zhang W."/>
            <person name="Zhang S."/>
            <person name="Song L."/>
            <person name="Sun Q."/>
            <person name="Zhang H."/>
            <person name="Xiang H."/>
            <person name="Dong X."/>
        </authorList>
    </citation>
    <scope>NUCLEOTIDE SEQUENCE</scope>
    <source>
        <strain evidence="5">ZWT</strain>
    </source>
</reference>
<dbReference type="Proteomes" id="UP001056429">
    <property type="component" value="Unassembled WGS sequence"/>
</dbReference>
<dbReference type="InterPro" id="IPR032823">
    <property type="entry name" value="BCA_ABC_TP_C"/>
</dbReference>
<organism evidence="5 6">
    <name type="scientific">Oceanirhabdus seepicola</name>
    <dbReference type="NCBI Taxonomy" id="2828781"/>
    <lineage>
        <taxon>Bacteria</taxon>
        <taxon>Bacillati</taxon>
        <taxon>Bacillota</taxon>
        <taxon>Clostridia</taxon>
        <taxon>Eubacteriales</taxon>
        <taxon>Clostridiaceae</taxon>
        <taxon>Oceanirhabdus</taxon>
    </lineage>
</organism>
<dbReference type="InterPro" id="IPR003593">
    <property type="entry name" value="AAA+_ATPase"/>
</dbReference>
<dbReference type="GO" id="GO:1903806">
    <property type="term" value="P:L-isoleucine import across plasma membrane"/>
    <property type="evidence" value="ECO:0007669"/>
    <property type="project" value="TreeGrafter"/>
</dbReference>
<feature type="domain" description="ABC transporter" evidence="4">
    <location>
        <begin position="6"/>
        <end position="254"/>
    </location>
</feature>
<accession>A0A9J6P960</accession>
<dbReference type="SUPFAM" id="SSF52540">
    <property type="entry name" value="P-loop containing nucleoside triphosphate hydrolases"/>
    <property type="match status" value="1"/>
</dbReference>
<dbReference type="GO" id="GO:0005886">
    <property type="term" value="C:plasma membrane"/>
    <property type="evidence" value="ECO:0007669"/>
    <property type="project" value="TreeGrafter"/>
</dbReference>
<dbReference type="GO" id="GO:0005304">
    <property type="term" value="F:L-valine transmembrane transporter activity"/>
    <property type="evidence" value="ECO:0007669"/>
    <property type="project" value="TreeGrafter"/>
</dbReference>
<dbReference type="PANTHER" id="PTHR45772:SF7">
    <property type="entry name" value="AMINO ACID ABC TRANSPORTER ATP-BINDING PROTEIN"/>
    <property type="match status" value="1"/>
</dbReference>
<dbReference type="PANTHER" id="PTHR45772">
    <property type="entry name" value="CONSERVED COMPONENT OF ABC TRANSPORTER FOR NATURAL AMINO ACIDS-RELATED"/>
    <property type="match status" value="1"/>
</dbReference>
<evidence type="ECO:0000259" key="4">
    <source>
        <dbReference type="PROSITE" id="PS50893"/>
    </source>
</evidence>
<evidence type="ECO:0000256" key="1">
    <source>
        <dbReference type="ARBA" id="ARBA00022448"/>
    </source>
</evidence>
<dbReference type="Pfam" id="PF12399">
    <property type="entry name" value="BCA_ABC_TP_C"/>
    <property type="match status" value="1"/>
</dbReference>
<dbReference type="PROSITE" id="PS50893">
    <property type="entry name" value="ABC_TRANSPORTER_2"/>
    <property type="match status" value="1"/>
</dbReference>
<dbReference type="SMART" id="SM00382">
    <property type="entry name" value="AAA"/>
    <property type="match status" value="1"/>
</dbReference>
<dbReference type="InterPro" id="IPR027417">
    <property type="entry name" value="P-loop_NTPase"/>
</dbReference>
<keyword evidence="1" id="KW-0813">Transport</keyword>
<dbReference type="GO" id="GO:1903805">
    <property type="term" value="P:L-valine import across plasma membrane"/>
    <property type="evidence" value="ECO:0007669"/>
    <property type="project" value="TreeGrafter"/>
</dbReference>
<dbReference type="EMBL" id="JAGSOJ010000006">
    <property type="protein sequence ID" value="MCM1992401.1"/>
    <property type="molecule type" value="Genomic_DNA"/>
</dbReference>
<proteinExistence type="predicted"/>
<keyword evidence="3 5" id="KW-0067">ATP-binding</keyword>
<dbReference type="GO" id="GO:0042941">
    <property type="term" value="P:D-alanine transmembrane transport"/>
    <property type="evidence" value="ECO:0007669"/>
    <property type="project" value="TreeGrafter"/>
</dbReference>
<dbReference type="GO" id="GO:0015808">
    <property type="term" value="P:L-alanine transport"/>
    <property type="evidence" value="ECO:0007669"/>
    <property type="project" value="TreeGrafter"/>
</dbReference>
<dbReference type="InterPro" id="IPR051120">
    <property type="entry name" value="ABC_AA/LPS_Transport"/>
</dbReference>
<comment type="caution">
    <text evidence="5">The sequence shown here is derived from an EMBL/GenBank/DDBJ whole genome shotgun (WGS) entry which is preliminary data.</text>
</comment>
<evidence type="ECO:0000313" key="6">
    <source>
        <dbReference type="Proteomes" id="UP001056429"/>
    </source>
</evidence>